<evidence type="ECO:0000256" key="1">
    <source>
        <dbReference type="ARBA" id="ARBA00004123"/>
    </source>
</evidence>
<evidence type="ECO:0000256" key="7">
    <source>
        <dbReference type="ARBA" id="ARBA00023242"/>
    </source>
</evidence>
<evidence type="ECO:0000313" key="9">
    <source>
        <dbReference type="Ensembl" id="ENSMSIP00000017471.1"/>
    </source>
</evidence>
<dbReference type="AlphaFoldDB" id="A0A8C6HAB9"/>
<dbReference type="Proteomes" id="UP000694415">
    <property type="component" value="Unplaced"/>
</dbReference>
<reference evidence="9" key="2">
    <citation type="submission" date="2025-09" db="UniProtKB">
        <authorList>
            <consortium name="Ensembl"/>
        </authorList>
    </citation>
    <scope>IDENTIFICATION</scope>
</reference>
<dbReference type="PANTHER" id="PTHR11636:SF86">
    <property type="entry name" value="POU DOMAIN, CLASS 5, TRANSCRIPTION FACTOR 1-RELATED"/>
    <property type="match status" value="1"/>
</dbReference>
<evidence type="ECO:0000313" key="10">
    <source>
        <dbReference type="Proteomes" id="UP000694415"/>
    </source>
</evidence>
<keyword evidence="10" id="KW-1185">Reference proteome</keyword>
<dbReference type="GO" id="GO:0000978">
    <property type="term" value="F:RNA polymerase II cis-regulatory region sequence-specific DNA binding"/>
    <property type="evidence" value="ECO:0007669"/>
    <property type="project" value="TreeGrafter"/>
</dbReference>
<evidence type="ECO:0000256" key="5">
    <source>
        <dbReference type="ARBA" id="ARBA00023155"/>
    </source>
</evidence>
<dbReference type="InterPro" id="IPR000327">
    <property type="entry name" value="POU_dom"/>
</dbReference>
<dbReference type="InterPro" id="IPR010982">
    <property type="entry name" value="Lambda_DNA-bd_dom_sf"/>
</dbReference>
<accession>A0A8C6HAB9</accession>
<dbReference type="Gene3D" id="1.10.260.40">
    <property type="entry name" value="lambda repressor-like DNA-binding domains"/>
    <property type="match status" value="1"/>
</dbReference>
<dbReference type="GeneTree" id="ENSGT00940000155046"/>
<keyword evidence="2" id="KW-0597">Phosphoprotein</keyword>
<dbReference type="Pfam" id="PF00157">
    <property type="entry name" value="Pou"/>
    <property type="match status" value="1"/>
</dbReference>
<keyword evidence="7" id="KW-0539">Nucleus</keyword>
<sequence>MKALQIELEKFAKLLKQKRITLGYNQANMGLTLGVLFGEVFSQTTICSFKALQLSFKSLCKLRPLLEKWVE</sequence>
<protein>
    <recommendedName>
        <fullName evidence="8">POU-specific domain-containing protein</fullName>
    </recommendedName>
</protein>
<keyword evidence="4" id="KW-0238">DNA-binding</keyword>
<dbReference type="PRINTS" id="PR00028">
    <property type="entry name" value="POUDOMAIN"/>
</dbReference>
<keyword evidence="3" id="KW-0805">Transcription regulation</keyword>
<dbReference type="GO" id="GO:0000981">
    <property type="term" value="F:DNA-binding transcription factor activity, RNA polymerase II-specific"/>
    <property type="evidence" value="ECO:0007669"/>
    <property type="project" value="TreeGrafter"/>
</dbReference>
<evidence type="ECO:0000259" key="8">
    <source>
        <dbReference type="PROSITE" id="PS51179"/>
    </source>
</evidence>
<proteinExistence type="predicted"/>
<comment type="subcellular location">
    <subcellularLocation>
        <location evidence="1">Nucleus</location>
    </subcellularLocation>
</comment>
<dbReference type="InterPro" id="IPR013847">
    <property type="entry name" value="POU"/>
</dbReference>
<reference evidence="9" key="1">
    <citation type="submission" date="2025-08" db="UniProtKB">
        <authorList>
            <consortium name="Ensembl"/>
        </authorList>
    </citation>
    <scope>IDENTIFICATION</scope>
</reference>
<evidence type="ECO:0000256" key="2">
    <source>
        <dbReference type="ARBA" id="ARBA00022553"/>
    </source>
</evidence>
<name>A0A8C6HAB9_MUSSI</name>
<evidence type="ECO:0000256" key="6">
    <source>
        <dbReference type="ARBA" id="ARBA00023163"/>
    </source>
</evidence>
<dbReference type="SMART" id="SM00352">
    <property type="entry name" value="POU"/>
    <property type="match status" value="1"/>
</dbReference>
<feature type="domain" description="POU-specific" evidence="8">
    <location>
        <begin position="1"/>
        <end position="71"/>
    </location>
</feature>
<evidence type="ECO:0000256" key="3">
    <source>
        <dbReference type="ARBA" id="ARBA00023015"/>
    </source>
</evidence>
<evidence type="ECO:0000256" key="4">
    <source>
        <dbReference type="ARBA" id="ARBA00023125"/>
    </source>
</evidence>
<dbReference type="Ensembl" id="ENSMSIT00000022084.1">
    <property type="protein sequence ID" value="ENSMSIP00000017471.1"/>
    <property type="gene ID" value="ENSMSIG00000014913.1"/>
</dbReference>
<dbReference type="InterPro" id="IPR050255">
    <property type="entry name" value="POU_domain_TF"/>
</dbReference>
<keyword evidence="5" id="KW-0371">Homeobox</keyword>
<dbReference type="GO" id="GO:0005634">
    <property type="term" value="C:nucleus"/>
    <property type="evidence" value="ECO:0007669"/>
    <property type="project" value="UniProtKB-SubCell"/>
</dbReference>
<dbReference type="PANTHER" id="PTHR11636">
    <property type="entry name" value="POU DOMAIN"/>
    <property type="match status" value="1"/>
</dbReference>
<dbReference type="SUPFAM" id="SSF47413">
    <property type="entry name" value="lambda repressor-like DNA-binding domains"/>
    <property type="match status" value="1"/>
</dbReference>
<keyword evidence="6" id="KW-0804">Transcription</keyword>
<organism evidence="9 10">
    <name type="scientific">Mus spicilegus</name>
    <name type="common">Mound-building mouse</name>
    <dbReference type="NCBI Taxonomy" id="10103"/>
    <lineage>
        <taxon>Eukaryota</taxon>
        <taxon>Metazoa</taxon>
        <taxon>Chordata</taxon>
        <taxon>Craniata</taxon>
        <taxon>Vertebrata</taxon>
        <taxon>Euteleostomi</taxon>
        <taxon>Mammalia</taxon>
        <taxon>Eutheria</taxon>
        <taxon>Euarchontoglires</taxon>
        <taxon>Glires</taxon>
        <taxon>Rodentia</taxon>
        <taxon>Myomorpha</taxon>
        <taxon>Muroidea</taxon>
        <taxon>Muridae</taxon>
        <taxon>Murinae</taxon>
        <taxon>Mus</taxon>
        <taxon>Mus</taxon>
    </lineage>
</organism>
<dbReference type="PROSITE" id="PS51179">
    <property type="entry name" value="POU_3"/>
    <property type="match status" value="1"/>
</dbReference>